<evidence type="ECO:0000256" key="2">
    <source>
        <dbReference type="ARBA" id="ARBA00023136"/>
    </source>
</evidence>
<evidence type="ECO:0000256" key="1">
    <source>
        <dbReference type="ARBA" id="ARBA00005278"/>
    </source>
</evidence>
<dbReference type="Pfam" id="PF03323">
    <property type="entry name" value="GerA"/>
    <property type="match status" value="1"/>
</dbReference>
<comment type="caution">
    <text evidence="5">The sequence shown here is derived from an EMBL/GenBank/DDBJ whole genome shotgun (WGS) entry which is preliminary data.</text>
</comment>
<comment type="similarity">
    <text evidence="1">Belongs to the GerABKA family.</text>
</comment>
<keyword evidence="4" id="KW-1133">Transmembrane helix</keyword>
<reference evidence="5 6" key="1">
    <citation type="submission" date="2020-01" db="EMBL/GenBank/DDBJ databases">
        <title>Paenibacillus soybeanensis sp. nov. isolated from the nodules of soybean (Glycine max(L.) Merr).</title>
        <authorList>
            <person name="Wang H."/>
        </authorList>
    </citation>
    <scope>NUCLEOTIDE SEQUENCE [LARGE SCALE GENOMIC DNA]</scope>
    <source>
        <strain evidence="5 6">T1</strain>
    </source>
</reference>
<accession>A0ABW9XYJ4</accession>
<evidence type="ECO:0000256" key="4">
    <source>
        <dbReference type="SAM" id="Phobius"/>
    </source>
</evidence>
<dbReference type="PANTHER" id="PTHR22550">
    <property type="entry name" value="SPORE GERMINATION PROTEIN"/>
    <property type="match status" value="1"/>
</dbReference>
<dbReference type="PANTHER" id="PTHR22550:SF5">
    <property type="entry name" value="LEUCINE ZIPPER PROTEIN 4"/>
    <property type="match status" value="1"/>
</dbReference>
<evidence type="ECO:0000313" key="5">
    <source>
        <dbReference type="EMBL" id="NBD27685.1"/>
    </source>
</evidence>
<proteinExistence type="inferred from homology"/>
<protein>
    <submittedName>
        <fullName evidence="5">Spore germination protein</fullName>
    </submittedName>
</protein>
<dbReference type="InterPro" id="IPR004995">
    <property type="entry name" value="Spore_Ger"/>
</dbReference>
<sequence>MKATADSQPISSAMEDNYKTLCDIYSKCNDIIFRELKIGGKTESFLVFIDGMVNVEVLDLHIVRCLQHLTEPLTNENCMEVLGGELSISNLLSVESIEDAVSHIGMGCITLFVNGITLCFSMGLAKWEKRGIEEPAAESVVRGPREGFTETMSVNRAMLRRKIKTPALKMVPYRLGRQTHTEVNLTYIEGIASEALVNEADDRISGIDIDGILESGYVEGLIEDSPFSPFPQMQVTERPDVVSAALLEGRVAILVDGTPFVLIAPATLFTMMQSPEDYYQRFYIGTLIRWLRYLFFITTLILPSLYVAILTFHQEMVPTSLLLSIAKSREDIPFPALVEALLMEVSFEALREAGVRLPKQVGAAVSIVGALVIGQAATSAGLVSAPMVMVVAITGIASFMMPQYSAGIAIRMLRFPIMFLSGVLGLLGLMLGIIFIVVHLCSLRSFGVPYLQPIAPMKGNEMKDVLARSPIWMQRRRPKLTGRPNNVNRQAPGMKPEPPKGNESS</sequence>
<evidence type="ECO:0000313" key="6">
    <source>
        <dbReference type="Proteomes" id="UP000665561"/>
    </source>
</evidence>
<dbReference type="InterPro" id="IPR050768">
    <property type="entry name" value="UPF0353/GerABKA_families"/>
</dbReference>
<keyword evidence="2 4" id="KW-0472">Membrane</keyword>
<evidence type="ECO:0000256" key="3">
    <source>
        <dbReference type="SAM" id="MobiDB-lite"/>
    </source>
</evidence>
<feature type="transmembrane region" description="Helical" evidence="4">
    <location>
        <begin position="362"/>
        <end position="382"/>
    </location>
</feature>
<dbReference type="RefSeq" id="WP_161746705.1">
    <property type="nucleotide sequence ID" value="NZ_JAAAMV010000029.1"/>
</dbReference>
<feature type="region of interest" description="Disordered" evidence="3">
    <location>
        <begin position="477"/>
        <end position="505"/>
    </location>
</feature>
<dbReference type="Proteomes" id="UP000665561">
    <property type="component" value="Unassembled WGS sequence"/>
</dbReference>
<feature type="transmembrane region" description="Helical" evidence="4">
    <location>
        <begin position="388"/>
        <end position="410"/>
    </location>
</feature>
<feature type="transmembrane region" description="Helical" evidence="4">
    <location>
        <begin position="293"/>
        <end position="312"/>
    </location>
</feature>
<feature type="transmembrane region" description="Helical" evidence="4">
    <location>
        <begin position="251"/>
        <end position="272"/>
    </location>
</feature>
<gene>
    <name evidence="5" type="ORF">GT019_27750</name>
</gene>
<organism evidence="5 6">
    <name type="scientific">Paenibacillus glycinis</name>
    <dbReference type="NCBI Taxonomy" id="2697035"/>
    <lineage>
        <taxon>Bacteria</taxon>
        <taxon>Bacillati</taxon>
        <taxon>Bacillota</taxon>
        <taxon>Bacilli</taxon>
        <taxon>Bacillales</taxon>
        <taxon>Paenibacillaceae</taxon>
        <taxon>Paenibacillus</taxon>
    </lineage>
</organism>
<keyword evidence="6" id="KW-1185">Reference proteome</keyword>
<dbReference type="EMBL" id="JAAAMV010000029">
    <property type="protein sequence ID" value="NBD27685.1"/>
    <property type="molecule type" value="Genomic_DNA"/>
</dbReference>
<feature type="transmembrane region" description="Helical" evidence="4">
    <location>
        <begin position="417"/>
        <end position="440"/>
    </location>
</feature>
<name>A0ABW9XYJ4_9BACL</name>
<dbReference type="PIRSF" id="PIRSF005690">
    <property type="entry name" value="GerBA"/>
    <property type="match status" value="1"/>
</dbReference>
<keyword evidence="4" id="KW-0812">Transmembrane</keyword>